<sequence>MRQLLIPLFTATLAWTSHLAHAQIAVGCFANQPDSSVGTDAKSYQDIYMSQGACTNFCKSSGTSYALTLDGSTCRCSNQAPLGSNKVDDSKCDKPCMGYPFEMCGGTSSAGLANVLLIGSSTSIPSATTGSGGSSNGNNNVSSSSNGGSQVVNGGKALNANNPDDGNSSSGGTSAGAVAAGVLAIIGFGVLFAVAVVFSKRRRQRLAQAVWTENMLLPSSLIHTSNDDELEGHDYTRSSPLYRNTSIHHHHHQAIPLPPSNAHFPPPPVLHPRQSGAMHMQQPSFPPMMISRYNSIRAGGATFQPFPHPSVPQGDASHLNYKEPLSLSTSSAAAAFGRGPQAIQTPLAALNEEELSELQDEMSERPLSRPSIRSMGSMGSVRHQQQQQQQQQHYHDRRGSVQRGSIDSSTTSRYYE</sequence>
<dbReference type="PROSITE" id="PS51257">
    <property type="entry name" value="PROKAR_LIPOPROTEIN"/>
    <property type="match status" value="1"/>
</dbReference>
<evidence type="ECO:0000313" key="6">
    <source>
        <dbReference type="Proteomes" id="UP000827284"/>
    </source>
</evidence>
<evidence type="ECO:0000256" key="2">
    <source>
        <dbReference type="SAM" id="Phobius"/>
    </source>
</evidence>
<accession>A0A9P3HLN1</accession>
<dbReference type="SMART" id="SM00321">
    <property type="entry name" value="WSC"/>
    <property type="match status" value="1"/>
</dbReference>
<feature type="compositionally biased region" description="Low complexity" evidence="1">
    <location>
        <begin position="136"/>
        <end position="173"/>
    </location>
</feature>
<organism evidence="5 6">
    <name type="scientific">Entomortierella parvispora</name>
    <dbReference type="NCBI Taxonomy" id="205924"/>
    <lineage>
        <taxon>Eukaryota</taxon>
        <taxon>Fungi</taxon>
        <taxon>Fungi incertae sedis</taxon>
        <taxon>Mucoromycota</taxon>
        <taxon>Mortierellomycotina</taxon>
        <taxon>Mortierellomycetes</taxon>
        <taxon>Mortierellales</taxon>
        <taxon>Mortierellaceae</taxon>
        <taxon>Entomortierella</taxon>
    </lineage>
</organism>
<feature type="region of interest" description="Disordered" evidence="1">
    <location>
        <begin position="356"/>
        <end position="416"/>
    </location>
</feature>
<evidence type="ECO:0000256" key="3">
    <source>
        <dbReference type="SAM" id="SignalP"/>
    </source>
</evidence>
<protein>
    <submittedName>
        <fullName evidence="5">Cell wall integrity and stress response component</fullName>
    </submittedName>
</protein>
<evidence type="ECO:0000256" key="1">
    <source>
        <dbReference type="SAM" id="MobiDB-lite"/>
    </source>
</evidence>
<reference evidence="5" key="1">
    <citation type="submission" date="2021-11" db="EMBL/GenBank/DDBJ databases">
        <authorList>
            <person name="Herlambang A."/>
            <person name="Guo Y."/>
            <person name="Takashima Y."/>
            <person name="Nishizawa T."/>
        </authorList>
    </citation>
    <scope>NUCLEOTIDE SEQUENCE</scope>
    <source>
        <strain evidence="5">E1425</strain>
    </source>
</reference>
<feature type="transmembrane region" description="Helical" evidence="2">
    <location>
        <begin position="177"/>
        <end position="198"/>
    </location>
</feature>
<feature type="region of interest" description="Disordered" evidence="1">
    <location>
        <begin position="127"/>
        <end position="173"/>
    </location>
</feature>
<name>A0A9P3HLN1_9FUNG</name>
<gene>
    <name evidence="5" type="ORF">EMPS_11409</name>
</gene>
<dbReference type="EMBL" id="BQFW01000015">
    <property type="protein sequence ID" value="GJJ79050.1"/>
    <property type="molecule type" value="Genomic_DNA"/>
</dbReference>
<feature type="domain" description="WSC" evidence="4">
    <location>
        <begin position="22"/>
        <end position="117"/>
    </location>
</feature>
<evidence type="ECO:0000259" key="4">
    <source>
        <dbReference type="PROSITE" id="PS51212"/>
    </source>
</evidence>
<dbReference type="InterPro" id="IPR002889">
    <property type="entry name" value="WSC_carb-bd"/>
</dbReference>
<comment type="caution">
    <text evidence="5">The sequence shown here is derived from an EMBL/GenBank/DDBJ whole genome shotgun (WGS) entry which is preliminary data.</text>
</comment>
<reference evidence="5" key="2">
    <citation type="journal article" date="2022" name="Microbiol. Resour. Announc.">
        <title>Whole-Genome Sequence of Entomortierella parvispora E1425, a Mucoromycotan Fungus Associated with Burkholderiaceae-Related Endosymbiotic Bacteria.</title>
        <authorList>
            <person name="Herlambang A."/>
            <person name="Guo Y."/>
            <person name="Takashima Y."/>
            <person name="Narisawa K."/>
            <person name="Ohta H."/>
            <person name="Nishizawa T."/>
        </authorList>
    </citation>
    <scope>NUCLEOTIDE SEQUENCE</scope>
    <source>
        <strain evidence="5">E1425</strain>
    </source>
</reference>
<dbReference type="PROSITE" id="PS51212">
    <property type="entry name" value="WSC"/>
    <property type="match status" value="1"/>
</dbReference>
<dbReference type="OrthoDB" id="2019572at2759"/>
<keyword evidence="2" id="KW-1133">Transmembrane helix</keyword>
<evidence type="ECO:0000313" key="5">
    <source>
        <dbReference type="EMBL" id="GJJ79050.1"/>
    </source>
</evidence>
<keyword evidence="2" id="KW-0472">Membrane</keyword>
<proteinExistence type="predicted"/>
<feature type="chain" id="PRO_5040358800" evidence="3">
    <location>
        <begin position="23"/>
        <end position="416"/>
    </location>
</feature>
<keyword evidence="3" id="KW-0732">Signal</keyword>
<dbReference type="Proteomes" id="UP000827284">
    <property type="component" value="Unassembled WGS sequence"/>
</dbReference>
<keyword evidence="6" id="KW-1185">Reference proteome</keyword>
<feature type="signal peptide" evidence="3">
    <location>
        <begin position="1"/>
        <end position="22"/>
    </location>
</feature>
<keyword evidence="2" id="KW-0812">Transmembrane</keyword>
<feature type="compositionally biased region" description="Polar residues" evidence="1">
    <location>
        <begin position="402"/>
        <end position="416"/>
    </location>
</feature>
<dbReference type="Pfam" id="PF01822">
    <property type="entry name" value="WSC"/>
    <property type="match status" value="1"/>
</dbReference>
<dbReference type="AlphaFoldDB" id="A0A9P3HLN1"/>